<keyword evidence="2 3" id="KW-0378">Hydrolase</keyword>
<comment type="cofactor">
    <cofactor evidence="1">
        <name>Mg(2+)</name>
        <dbReference type="ChEBI" id="CHEBI:18420"/>
    </cofactor>
</comment>
<dbReference type="PROSITE" id="PS51462">
    <property type="entry name" value="NUDIX"/>
    <property type="match status" value="1"/>
</dbReference>
<evidence type="ECO:0000256" key="1">
    <source>
        <dbReference type="ARBA" id="ARBA00001946"/>
    </source>
</evidence>
<dbReference type="InterPro" id="IPR020084">
    <property type="entry name" value="NUDIX_hydrolase_CS"/>
</dbReference>
<dbReference type="PANTHER" id="PTHR43046:SF2">
    <property type="entry name" value="8-OXO-DGTP DIPHOSPHATASE-RELATED"/>
    <property type="match status" value="1"/>
</dbReference>
<dbReference type="InterPro" id="IPR020476">
    <property type="entry name" value="Nudix_hydrolase"/>
</dbReference>
<dbReference type="Gene3D" id="3.90.79.10">
    <property type="entry name" value="Nucleoside Triphosphate Pyrophosphohydrolase"/>
    <property type="match status" value="1"/>
</dbReference>
<gene>
    <name evidence="5" type="ORF">DCF19_09640</name>
</gene>
<dbReference type="AlphaFoldDB" id="A0A2W4W9F6"/>
<name>A0A2W4W9F6_9CYAN</name>
<evidence type="ECO:0000259" key="4">
    <source>
        <dbReference type="PROSITE" id="PS51462"/>
    </source>
</evidence>
<reference evidence="5 6" key="1">
    <citation type="submission" date="2018-04" db="EMBL/GenBank/DDBJ databases">
        <authorList>
            <person name="Go L.Y."/>
            <person name="Mitchell J.A."/>
        </authorList>
    </citation>
    <scope>NUCLEOTIDE SEQUENCE [LARGE SCALE GENOMIC DNA]</scope>
    <source>
        <strain evidence="5">ULC066bin1</strain>
    </source>
</reference>
<reference evidence="5 6" key="2">
    <citation type="submission" date="2018-06" db="EMBL/GenBank/DDBJ databases">
        <title>Metagenomic assembly of (sub)arctic Cyanobacteria and their associated microbiome from non-axenic cultures.</title>
        <authorList>
            <person name="Baurain D."/>
        </authorList>
    </citation>
    <scope>NUCLEOTIDE SEQUENCE [LARGE SCALE GENOMIC DNA]</scope>
    <source>
        <strain evidence="5">ULC066bin1</strain>
    </source>
</reference>
<dbReference type="InterPro" id="IPR015797">
    <property type="entry name" value="NUDIX_hydrolase-like_dom_sf"/>
</dbReference>
<comment type="similarity">
    <text evidence="3">Belongs to the Nudix hydrolase family.</text>
</comment>
<organism evidence="5 6">
    <name type="scientific">Pseudanabaena frigida</name>
    <dbReference type="NCBI Taxonomy" id="945775"/>
    <lineage>
        <taxon>Bacteria</taxon>
        <taxon>Bacillati</taxon>
        <taxon>Cyanobacteriota</taxon>
        <taxon>Cyanophyceae</taxon>
        <taxon>Pseudanabaenales</taxon>
        <taxon>Pseudanabaenaceae</taxon>
        <taxon>Pseudanabaena</taxon>
    </lineage>
</organism>
<evidence type="ECO:0000256" key="3">
    <source>
        <dbReference type="RuleBase" id="RU003476"/>
    </source>
</evidence>
<dbReference type="PROSITE" id="PS00893">
    <property type="entry name" value="NUDIX_BOX"/>
    <property type="match status" value="1"/>
</dbReference>
<dbReference type="SUPFAM" id="SSF55811">
    <property type="entry name" value="Nudix"/>
    <property type="match status" value="1"/>
</dbReference>
<evidence type="ECO:0000256" key="2">
    <source>
        <dbReference type="ARBA" id="ARBA00022801"/>
    </source>
</evidence>
<dbReference type="EMBL" id="QBML01000011">
    <property type="protein sequence ID" value="PZO41456.1"/>
    <property type="molecule type" value="Genomic_DNA"/>
</dbReference>
<dbReference type="GO" id="GO:0016787">
    <property type="term" value="F:hydrolase activity"/>
    <property type="evidence" value="ECO:0007669"/>
    <property type="project" value="UniProtKB-KW"/>
</dbReference>
<feature type="domain" description="Nudix hydrolase" evidence="4">
    <location>
        <begin position="13"/>
        <end position="145"/>
    </location>
</feature>
<dbReference type="Pfam" id="PF00293">
    <property type="entry name" value="NUDIX"/>
    <property type="match status" value="1"/>
</dbReference>
<comment type="caution">
    <text evidence="5">The sequence shown here is derived from an EMBL/GenBank/DDBJ whole genome shotgun (WGS) entry which is preliminary data.</text>
</comment>
<dbReference type="PRINTS" id="PR00502">
    <property type="entry name" value="NUDIXFAMILY"/>
</dbReference>
<dbReference type="InterPro" id="IPR000086">
    <property type="entry name" value="NUDIX_hydrolase_dom"/>
</dbReference>
<sequence length="152" mass="16737">MMYTLRKADTHTLVRVGVGVVVRNQQGMILLEKRSDCGMWGLPGGRVEAGESLEDAAIREVKEETGLTIKVSKLLGVYSEPADRIVTFPDCVVHLVDIVLEASICDEDVQLVCSEESEDLQFFALDRLPLDIVPPARSPLRDLAGDLFGVIR</sequence>
<dbReference type="Proteomes" id="UP000249467">
    <property type="component" value="Unassembled WGS sequence"/>
</dbReference>
<evidence type="ECO:0000313" key="5">
    <source>
        <dbReference type="EMBL" id="PZO41456.1"/>
    </source>
</evidence>
<proteinExistence type="inferred from homology"/>
<evidence type="ECO:0000313" key="6">
    <source>
        <dbReference type="Proteomes" id="UP000249467"/>
    </source>
</evidence>
<accession>A0A2W4W9F6</accession>
<dbReference type="PANTHER" id="PTHR43046">
    <property type="entry name" value="GDP-MANNOSE MANNOSYL HYDROLASE"/>
    <property type="match status" value="1"/>
</dbReference>
<protein>
    <recommendedName>
        <fullName evidence="4">Nudix hydrolase domain-containing protein</fullName>
    </recommendedName>
</protein>